<evidence type="ECO:0000256" key="1">
    <source>
        <dbReference type="SAM" id="MobiDB-lite"/>
    </source>
</evidence>
<name>X0X8I5_9ZZZZ</name>
<comment type="caution">
    <text evidence="2">The sequence shown here is derived from an EMBL/GenBank/DDBJ whole genome shotgun (WGS) entry which is preliminary data.</text>
</comment>
<feature type="non-terminal residue" evidence="2">
    <location>
        <position position="1"/>
    </location>
</feature>
<dbReference type="EMBL" id="BARS01046678">
    <property type="protein sequence ID" value="GAG31742.1"/>
    <property type="molecule type" value="Genomic_DNA"/>
</dbReference>
<feature type="compositionally biased region" description="Basic and acidic residues" evidence="1">
    <location>
        <begin position="226"/>
        <end position="240"/>
    </location>
</feature>
<sequence length="246" mass="28189">RTAPKTWIELLGEQTGQSILTLGASSWSTLNEVEAIKMYGLDKNPKWVVVMFFEGNDLINVAQYVERRDSGQSWKEFDMQGIPFYRKLLTVHMLKYWLGKQENTVPTRYRYPVTASTEAGEVDLIFKDIHLLPLSADYDTLARSDELEYVRKALHALKSATPPAGTWHLHSSTSSDHHLDRRTTCRVVQGTDLAQFLDHAGQTLDDKLDVLFGILPPQRQAQAAVRDLDRDPHRRQDVRRFQRGRG</sequence>
<organism evidence="2">
    <name type="scientific">marine sediment metagenome</name>
    <dbReference type="NCBI Taxonomy" id="412755"/>
    <lineage>
        <taxon>unclassified sequences</taxon>
        <taxon>metagenomes</taxon>
        <taxon>ecological metagenomes</taxon>
    </lineage>
</organism>
<proteinExistence type="predicted"/>
<gene>
    <name evidence="2" type="ORF">S01H1_70215</name>
</gene>
<evidence type="ECO:0000313" key="2">
    <source>
        <dbReference type="EMBL" id="GAG31742.1"/>
    </source>
</evidence>
<accession>X0X8I5</accession>
<dbReference type="AlphaFoldDB" id="X0X8I5"/>
<feature type="region of interest" description="Disordered" evidence="1">
    <location>
        <begin position="223"/>
        <end position="246"/>
    </location>
</feature>
<protein>
    <submittedName>
        <fullName evidence="2">Uncharacterized protein</fullName>
    </submittedName>
</protein>
<reference evidence="2" key="1">
    <citation type="journal article" date="2014" name="Front. Microbiol.">
        <title>High frequency of phylogenetically diverse reductive dehalogenase-homologous genes in deep subseafloor sedimentary metagenomes.</title>
        <authorList>
            <person name="Kawai M."/>
            <person name="Futagami T."/>
            <person name="Toyoda A."/>
            <person name="Takaki Y."/>
            <person name="Nishi S."/>
            <person name="Hori S."/>
            <person name="Arai W."/>
            <person name="Tsubouchi T."/>
            <person name="Morono Y."/>
            <person name="Uchiyama I."/>
            <person name="Ito T."/>
            <person name="Fujiyama A."/>
            <person name="Inagaki F."/>
            <person name="Takami H."/>
        </authorList>
    </citation>
    <scope>NUCLEOTIDE SEQUENCE</scope>
    <source>
        <strain evidence="2">Expedition CK06-06</strain>
    </source>
</reference>
<feature type="non-terminal residue" evidence="2">
    <location>
        <position position="246"/>
    </location>
</feature>